<evidence type="ECO:0000313" key="2">
    <source>
        <dbReference type="Proteomes" id="UP000054477"/>
    </source>
</evidence>
<accession>A0A0C9WKW0</accession>
<dbReference type="HOGENOM" id="CLU_2580296_0_0_1"/>
<dbReference type="OrthoDB" id="3050260at2759"/>
<organism evidence="1 2">
    <name type="scientific">Laccaria amethystina LaAM-08-1</name>
    <dbReference type="NCBI Taxonomy" id="1095629"/>
    <lineage>
        <taxon>Eukaryota</taxon>
        <taxon>Fungi</taxon>
        <taxon>Dikarya</taxon>
        <taxon>Basidiomycota</taxon>
        <taxon>Agaricomycotina</taxon>
        <taxon>Agaricomycetes</taxon>
        <taxon>Agaricomycetidae</taxon>
        <taxon>Agaricales</taxon>
        <taxon>Agaricineae</taxon>
        <taxon>Hydnangiaceae</taxon>
        <taxon>Laccaria</taxon>
    </lineage>
</organism>
<evidence type="ECO:0000313" key="1">
    <source>
        <dbReference type="EMBL" id="KIJ89775.1"/>
    </source>
</evidence>
<gene>
    <name evidence="1" type="ORF">K443DRAFT_26720</name>
</gene>
<reference evidence="1 2" key="1">
    <citation type="submission" date="2014-04" db="EMBL/GenBank/DDBJ databases">
        <authorList>
            <consortium name="DOE Joint Genome Institute"/>
            <person name="Kuo A."/>
            <person name="Kohler A."/>
            <person name="Nagy L.G."/>
            <person name="Floudas D."/>
            <person name="Copeland A."/>
            <person name="Barry K.W."/>
            <person name="Cichocki N."/>
            <person name="Veneault-Fourrey C."/>
            <person name="LaButti K."/>
            <person name="Lindquist E.A."/>
            <person name="Lipzen A."/>
            <person name="Lundell T."/>
            <person name="Morin E."/>
            <person name="Murat C."/>
            <person name="Sun H."/>
            <person name="Tunlid A."/>
            <person name="Henrissat B."/>
            <person name="Grigoriev I.V."/>
            <person name="Hibbett D.S."/>
            <person name="Martin F."/>
            <person name="Nordberg H.P."/>
            <person name="Cantor M.N."/>
            <person name="Hua S.X."/>
        </authorList>
    </citation>
    <scope>NUCLEOTIDE SEQUENCE [LARGE SCALE GENOMIC DNA]</scope>
    <source>
        <strain evidence="1 2">LaAM-08-1</strain>
    </source>
</reference>
<keyword evidence="2" id="KW-1185">Reference proteome</keyword>
<protein>
    <submittedName>
        <fullName evidence="1">Uncharacterized protein</fullName>
    </submittedName>
</protein>
<feature type="non-terminal residue" evidence="1">
    <location>
        <position position="81"/>
    </location>
</feature>
<dbReference type="Proteomes" id="UP000054477">
    <property type="component" value="Unassembled WGS sequence"/>
</dbReference>
<reference evidence="2" key="2">
    <citation type="submission" date="2015-01" db="EMBL/GenBank/DDBJ databases">
        <title>Evolutionary Origins and Diversification of the Mycorrhizal Mutualists.</title>
        <authorList>
            <consortium name="DOE Joint Genome Institute"/>
            <consortium name="Mycorrhizal Genomics Consortium"/>
            <person name="Kohler A."/>
            <person name="Kuo A."/>
            <person name="Nagy L.G."/>
            <person name="Floudas D."/>
            <person name="Copeland A."/>
            <person name="Barry K.W."/>
            <person name="Cichocki N."/>
            <person name="Veneault-Fourrey C."/>
            <person name="LaButti K."/>
            <person name="Lindquist E.A."/>
            <person name="Lipzen A."/>
            <person name="Lundell T."/>
            <person name="Morin E."/>
            <person name="Murat C."/>
            <person name="Riley R."/>
            <person name="Ohm R."/>
            <person name="Sun H."/>
            <person name="Tunlid A."/>
            <person name="Henrissat B."/>
            <person name="Grigoriev I.V."/>
            <person name="Hibbett D.S."/>
            <person name="Martin F."/>
        </authorList>
    </citation>
    <scope>NUCLEOTIDE SEQUENCE [LARGE SCALE GENOMIC DNA]</scope>
    <source>
        <strain evidence="2">LaAM-08-1</strain>
    </source>
</reference>
<feature type="non-terminal residue" evidence="1">
    <location>
        <position position="1"/>
    </location>
</feature>
<dbReference type="AlphaFoldDB" id="A0A0C9WKW0"/>
<name>A0A0C9WKW0_9AGAR</name>
<proteinExistence type="predicted"/>
<dbReference type="EMBL" id="KN839439">
    <property type="protein sequence ID" value="KIJ89775.1"/>
    <property type="molecule type" value="Genomic_DNA"/>
</dbReference>
<sequence>QIKKIVINCWNASYAPNEDVVPGRTEDRKIWSKWDRSQSSSGTFKYPLDHIQTYLKDDTVSSTTIRKVGGYMKYWFQERNN</sequence>